<gene>
    <name evidence="11" type="ORF">C8D95_107104</name>
</gene>
<accession>A0A316G3Q3</accession>
<evidence type="ECO:0000256" key="1">
    <source>
        <dbReference type="ARBA" id="ARBA00004429"/>
    </source>
</evidence>
<dbReference type="KEGG" id="salo:EF888_07775"/>
<evidence type="ECO:0000256" key="3">
    <source>
        <dbReference type="ARBA" id="ARBA00022475"/>
    </source>
</evidence>
<comment type="similarity">
    <text evidence="8 9">Belongs to the TRAP transporter small permease family.</text>
</comment>
<evidence type="ECO:0000256" key="9">
    <source>
        <dbReference type="RuleBase" id="RU369079"/>
    </source>
</evidence>
<dbReference type="PANTHER" id="PTHR35011:SF10">
    <property type="entry name" value="TRAP TRANSPORTER SMALL PERMEASE PROTEIN"/>
    <property type="match status" value="1"/>
</dbReference>
<dbReference type="InterPro" id="IPR055348">
    <property type="entry name" value="DctQ"/>
</dbReference>
<keyword evidence="7 9" id="KW-0472">Membrane</keyword>
<reference evidence="11 12" key="1">
    <citation type="submission" date="2018-05" db="EMBL/GenBank/DDBJ databases">
        <title>Genomic Encyclopedia of Type Strains, Phase IV (KMG-IV): sequencing the most valuable type-strain genomes for metagenomic binning, comparative biology and taxonomic classification.</title>
        <authorList>
            <person name="Goeker M."/>
        </authorList>
    </citation>
    <scope>NUCLEOTIDE SEQUENCE [LARGE SCALE GENOMIC DNA]</scope>
    <source>
        <strain evidence="11 12">DSM 103371</strain>
    </source>
</reference>
<feature type="domain" description="Tripartite ATP-independent periplasmic transporters DctQ component" evidence="10">
    <location>
        <begin position="26"/>
        <end position="155"/>
    </location>
</feature>
<keyword evidence="6 9" id="KW-1133">Transmembrane helix</keyword>
<keyword evidence="2 9" id="KW-0813">Transport</keyword>
<dbReference type="GO" id="GO:0022857">
    <property type="term" value="F:transmembrane transporter activity"/>
    <property type="evidence" value="ECO:0007669"/>
    <property type="project" value="UniProtKB-UniRule"/>
</dbReference>
<comment type="subcellular location">
    <subcellularLocation>
        <location evidence="1 9">Cell inner membrane</location>
        <topology evidence="1 9">Multi-pass membrane protein</topology>
    </subcellularLocation>
</comment>
<feature type="transmembrane region" description="Helical" evidence="9">
    <location>
        <begin position="12"/>
        <end position="35"/>
    </location>
</feature>
<dbReference type="EMBL" id="QGGV01000007">
    <property type="protein sequence ID" value="PWK55438.1"/>
    <property type="molecule type" value="Genomic_DNA"/>
</dbReference>
<feature type="transmembrane region" description="Helical" evidence="9">
    <location>
        <begin position="128"/>
        <end position="147"/>
    </location>
</feature>
<evidence type="ECO:0000256" key="7">
    <source>
        <dbReference type="ARBA" id="ARBA00023136"/>
    </source>
</evidence>
<dbReference type="Proteomes" id="UP000245390">
    <property type="component" value="Unassembled WGS sequence"/>
</dbReference>
<dbReference type="AlphaFoldDB" id="A0A316G3Q3"/>
<comment type="caution">
    <text evidence="11">The sequence shown here is derived from an EMBL/GenBank/DDBJ whole genome shotgun (WGS) entry which is preliminary data.</text>
</comment>
<evidence type="ECO:0000256" key="2">
    <source>
        <dbReference type="ARBA" id="ARBA00022448"/>
    </source>
</evidence>
<keyword evidence="3" id="KW-1003">Cell membrane</keyword>
<dbReference type="InterPro" id="IPR007387">
    <property type="entry name" value="TRAP_DctQ"/>
</dbReference>
<keyword evidence="4 9" id="KW-0997">Cell inner membrane</keyword>
<organism evidence="11 12">
    <name type="scientific">Silicimonas algicola</name>
    <dbReference type="NCBI Taxonomy" id="1826607"/>
    <lineage>
        <taxon>Bacteria</taxon>
        <taxon>Pseudomonadati</taxon>
        <taxon>Pseudomonadota</taxon>
        <taxon>Alphaproteobacteria</taxon>
        <taxon>Rhodobacterales</taxon>
        <taxon>Paracoccaceae</taxon>
    </lineage>
</organism>
<dbReference type="Pfam" id="PF04290">
    <property type="entry name" value="DctQ"/>
    <property type="match status" value="1"/>
</dbReference>
<proteinExistence type="inferred from homology"/>
<evidence type="ECO:0000313" key="12">
    <source>
        <dbReference type="Proteomes" id="UP000245390"/>
    </source>
</evidence>
<evidence type="ECO:0000313" key="11">
    <source>
        <dbReference type="EMBL" id="PWK55438.1"/>
    </source>
</evidence>
<feature type="transmembrane region" description="Helical" evidence="9">
    <location>
        <begin position="47"/>
        <end position="66"/>
    </location>
</feature>
<protein>
    <recommendedName>
        <fullName evidence="9">TRAP transporter small permease protein</fullName>
    </recommendedName>
</protein>
<dbReference type="PANTHER" id="PTHR35011">
    <property type="entry name" value="2,3-DIKETO-L-GULONATE TRAP TRANSPORTER SMALL PERMEASE PROTEIN YIAM"/>
    <property type="match status" value="1"/>
</dbReference>
<evidence type="ECO:0000259" key="10">
    <source>
        <dbReference type="Pfam" id="PF04290"/>
    </source>
</evidence>
<dbReference type="GO" id="GO:0005886">
    <property type="term" value="C:plasma membrane"/>
    <property type="evidence" value="ECO:0007669"/>
    <property type="project" value="UniProtKB-SubCell"/>
</dbReference>
<keyword evidence="12" id="KW-1185">Reference proteome</keyword>
<name>A0A316G3Q3_9RHOB</name>
<evidence type="ECO:0000256" key="5">
    <source>
        <dbReference type="ARBA" id="ARBA00022692"/>
    </source>
</evidence>
<evidence type="ECO:0000256" key="8">
    <source>
        <dbReference type="ARBA" id="ARBA00038436"/>
    </source>
</evidence>
<dbReference type="OrthoDB" id="9797534at2"/>
<dbReference type="GO" id="GO:0015740">
    <property type="term" value="P:C4-dicarboxylate transport"/>
    <property type="evidence" value="ECO:0007669"/>
    <property type="project" value="TreeGrafter"/>
</dbReference>
<comment type="subunit">
    <text evidence="9">The complex comprises the extracytoplasmic solute receptor protein and the two transmembrane proteins.</text>
</comment>
<feature type="transmembrane region" description="Helical" evidence="9">
    <location>
        <begin position="87"/>
        <end position="108"/>
    </location>
</feature>
<evidence type="ECO:0000256" key="6">
    <source>
        <dbReference type="ARBA" id="ARBA00022989"/>
    </source>
</evidence>
<keyword evidence="5 9" id="KW-0812">Transmembrane</keyword>
<comment type="function">
    <text evidence="9">Part of the tripartite ATP-independent periplasmic (TRAP) transport system.</text>
</comment>
<evidence type="ECO:0000256" key="4">
    <source>
        <dbReference type="ARBA" id="ARBA00022519"/>
    </source>
</evidence>
<dbReference type="RefSeq" id="WP_109760037.1">
    <property type="nucleotide sequence ID" value="NZ_CP034588.1"/>
</dbReference>
<sequence>MKTLRRALDGLYLGCAILAALFLVAMLLIIVAQMVARWTGVTFPGAASYAGYCMASASFLAFANALNRGAHIRVGLLLTAVGRYRRWLELWCFAIGATAAWFLARYAVNLVLWSHQLGDVSQGQDATPLWIPQSAMALGAVVFAIALTDHLLRIIFAGDHGIAAELAGEGSTE</sequence>